<comment type="similarity">
    <text evidence="1">Belongs to the colicins ColE2/ColE8/ColE9 and pyocins S1/S2 family.</text>
</comment>
<dbReference type="Gene3D" id="1.10.1200.20">
    <property type="entry name" value="Colicin E immunity protein"/>
    <property type="match status" value="1"/>
</dbReference>
<dbReference type="Proteomes" id="UP000195573">
    <property type="component" value="Chromosome"/>
</dbReference>
<keyword evidence="2" id="KW-0079">Bacteriocin immunity</keyword>
<organism evidence="3 4">
    <name type="scientific">Sutcliffiella horikoshii</name>
    <dbReference type="NCBI Taxonomy" id="79883"/>
    <lineage>
        <taxon>Bacteria</taxon>
        <taxon>Bacillati</taxon>
        <taxon>Bacillota</taxon>
        <taxon>Bacilli</taxon>
        <taxon>Bacillales</taxon>
        <taxon>Bacillaceae</taxon>
        <taxon>Sutcliffiella</taxon>
    </lineage>
</organism>
<dbReference type="InterPro" id="IPR000290">
    <property type="entry name" value="Colicin_pyocin"/>
</dbReference>
<name>A0ABM6KP80_9BACI</name>
<evidence type="ECO:0000256" key="1">
    <source>
        <dbReference type="ARBA" id="ARBA00009346"/>
    </source>
</evidence>
<protein>
    <recommendedName>
        <fullName evidence="5">Bacteriocin immunity protein</fullName>
    </recommendedName>
</protein>
<evidence type="ECO:0000256" key="2">
    <source>
        <dbReference type="ARBA" id="ARBA00023025"/>
    </source>
</evidence>
<dbReference type="RefSeq" id="WP_010200143.1">
    <property type="nucleotide sequence ID" value="NZ_CP020880.1"/>
</dbReference>
<dbReference type="Pfam" id="PF01320">
    <property type="entry name" value="Colicin_Pyocin"/>
    <property type="match status" value="1"/>
</dbReference>
<accession>A0ABM6KP80</accession>
<sequence>MKLTKEELVSIVEKILNADGSEEELDNLIDKVEASVPHPNVSDLIFWNEEELSAEEIVNRALNYKPNIYL</sequence>
<dbReference type="SUPFAM" id="SSF47345">
    <property type="entry name" value="Colicin E immunity proteins"/>
    <property type="match status" value="1"/>
</dbReference>
<keyword evidence="4" id="KW-1185">Reference proteome</keyword>
<dbReference type="EMBL" id="CP020880">
    <property type="protein sequence ID" value="ART78172.1"/>
    <property type="molecule type" value="Genomic_DNA"/>
</dbReference>
<dbReference type="GeneID" id="96740674"/>
<dbReference type="InterPro" id="IPR035900">
    <property type="entry name" value="Colicin_E_sf"/>
</dbReference>
<gene>
    <name evidence="3" type="ORF">B4U37_19940</name>
</gene>
<proteinExistence type="inferred from homology"/>
<reference evidence="3 4" key="1">
    <citation type="submission" date="2017-04" db="EMBL/GenBank/DDBJ databases">
        <title>Complete Genome Sequence of the Bacillus horikoshii 20a strain from Cuatro Cienegas, Coahuila, Mexico.</title>
        <authorList>
            <person name="Zarza E."/>
            <person name="Alcaraz L.D."/>
            <person name="Aguilar-Salinas B."/>
            <person name="Islas A."/>
            <person name="Olmedo-Alvarez G."/>
        </authorList>
    </citation>
    <scope>NUCLEOTIDE SEQUENCE [LARGE SCALE GENOMIC DNA]</scope>
    <source>
        <strain evidence="3 4">20a</strain>
    </source>
</reference>
<evidence type="ECO:0000313" key="3">
    <source>
        <dbReference type="EMBL" id="ART78172.1"/>
    </source>
</evidence>
<evidence type="ECO:0000313" key="4">
    <source>
        <dbReference type="Proteomes" id="UP000195573"/>
    </source>
</evidence>
<evidence type="ECO:0008006" key="5">
    <source>
        <dbReference type="Google" id="ProtNLM"/>
    </source>
</evidence>